<evidence type="ECO:0000313" key="1">
    <source>
        <dbReference type="EMBL" id="MBB6053572.1"/>
    </source>
</evidence>
<sequence>MKKTIFENEIDFRERSVNYFNKKMQSGIDNVYRFIFVDNLEDVFILHDASDNIFRNLKNKVKIFMSVKNKHRVYDVEIKNNEQLVKIRKEALHYVECEIVATFVPKLSFTRNGLIIEINEFRSM</sequence>
<dbReference type="Proteomes" id="UP000520814">
    <property type="component" value="Unassembled WGS sequence"/>
</dbReference>
<accession>A0A7W9SVF4</accession>
<proteinExistence type="predicted"/>
<dbReference type="RefSeq" id="WP_184203662.1">
    <property type="nucleotide sequence ID" value="NZ_JACHGW010000007.1"/>
</dbReference>
<keyword evidence="2" id="KW-1185">Reference proteome</keyword>
<comment type="caution">
    <text evidence="1">The sequence shown here is derived from an EMBL/GenBank/DDBJ whole genome shotgun (WGS) entry which is preliminary data.</text>
</comment>
<evidence type="ECO:0000313" key="2">
    <source>
        <dbReference type="Proteomes" id="UP000520814"/>
    </source>
</evidence>
<gene>
    <name evidence="1" type="ORF">HNQ39_005407</name>
</gene>
<dbReference type="EMBL" id="JACHGW010000007">
    <property type="protein sequence ID" value="MBB6053572.1"/>
    <property type="molecule type" value="Genomic_DNA"/>
</dbReference>
<name>A0A7W9SVF4_ARMRO</name>
<reference evidence="1 2" key="1">
    <citation type="submission" date="2020-08" db="EMBL/GenBank/DDBJ databases">
        <title>Genomic Encyclopedia of Type Strains, Phase IV (KMG-IV): sequencing the most valuable type-strain genomes for metagenomic binning, comparative biology and taxonomic classification.</title>
        <authorList>
            <person name="Goeker M."/>
        </authorList>
    </citation>
    <scope>NUCLEOTIDE SEQUENCE [LARGE SCALE GENOMIC DNA]</scope>
    <source>
        <strain evidence="1 2">DSM 23562</strain>
    </source>
</reference>
<protein>
    <submittedName>
        <fullName evidence="1">Uncharacterized protein</fullName>
    </submittedName>
</protein>
<organism evidence="1 2">
    <name type="scientific">Armatimonas rosea</name>
    <dbReference type="NCBI Taxonomy" id="685828"/>
    <lineage>
        <taxon>Bacteria</taxon>
        <taxon>Bacillati</taxon>
        <taxon>Armatimonadota</taxon>
        <taxon>Armatimonadia</taxon>
        <taxon>Armatimonadales</taxon>
        <taxon>Armatimonadaceae</taxon>
        <taxon>Armatimonas</taxon>
    </lineage>
</organism>
<dbReference type="AlphaFoldDB" id="A0A7W9SVF4"/>